<gene>
    <name evidence="1" type="ORF">EHLA_1281</name>
</gene>
<accession>A0A285PW16</accession>
<name>A0A285PW16_9FIRM</name>
<sequence>MKKYPVIIIFLITMLLVCGETVMAKERLGKPQGVLANGVEDRVVISWEPVKKADGYEVFEKAEGEKTFTKVKVTKKRKIVLKKKARGRRYQYKVRAYRTKKKVIYGKFGKKVETMTAKDSTSTIKNFLTTAITPVGSTMYIWGGGWNKEDTGAGKDGVLIGLNPNWRNFCGKQKASYNYRRHRYQFGAGLDCSGFVGWSIYNIMKTKNGKPGHGYVMKASKMASSFAKYGWGTYKSAAGIKDFKAGDVMSSSTHVYIVVGSCQDGSVVLVHSSPAGVRLSGTPNRQGKAGSEAVRLAKAYMKKYYPSWYRRYPSCGRGMSYLTDYAQFRWTTGKGSVLDDPDLYQNKTAKEILQDLYNKK</sequence>
<reference evidence="2" key="1">
    <citation type="submission" date="2017-09" db="EMBL/GenBank/DDBJ databases">
        <authorList>
            <person name="Shetty A S."/>
        </authorList>
    </citation>
    <scope>NUCLEOTIDE SEQUENCE [LARGE SCALE GENOMIC DNA]</scope>
</reference>
<keyword evidence="2" id="KW-1185">Reference proteome</keyword>
<dbReference type="SUPFAM" id="SSF49265">
    <property type="entry name" value="Fibronectin type III"/>
    <property type="match status" value="1"/>
</dbReference>
<evidence type="ECO:0000313" key="2">
    <source>
        <dbReference type="Proteomes" id="UP000217549"/>
    </source>
</evidence>
<organism evidence="1 2">
    <name type="scientific">Anaerobutyricum hallii</name>
    <dbReference type="NCBI Taxonomy" id="39488"/>
    <lineage>
        <taxon>Bacteria</taxon>
        <taxon>Bacillati</taxon>
        <taxon>Bacillota</taxon>
        <taxon>Clostridia</taxon>
        <taxon>Lachnospirales</taxon>
        <taxon>Lachnospiraceae</taxon>
        <taxon>Anaerobutyricum</taxon>
    </lineage>
</organism>
<protein>
    <submittedName>
        <fullName evidence="1">Fibronectin type III</fullName>
    </submittedName>
</protein>
<dbReference type="Gene3D" id="3.90.1720.10">
    <property type="entry name" value="endopeptidase domain like (from Nostoc punctiforme)"/>
    <property type="match status" value="1"/>
</dbReference>
<dbReference type="RefSeq" id="WP_096239851.1">
    <property type="nucleotide sequence ID" value="NZ_LT907978.1"/>
</dbReference>
<dbReference type="InterPro" id="IPR013783">
    <property type="entry name" value="Ig-like_fold"/>
</dbReference>
<dbReference type="Proteomes" id="UP000217549">
    <property type="component" value="Chromosome I"/>
</dbReference>
<dbReference type="InterPro" id="IPR036116">
    <property type="entry name" value="FN3_sf"/>
</dbReference>
<dbReference type="AlphaFoldDB" id="A0A285PW16"/>
<evidence type="ECO:0000313" key="1">
    <source>
        <dbReference type="EMBL" id="SOB72000.1"/>
    </source>
</evidence>
<proteinExistence type="predicted"/>
<dbReference type="KEGG" id="ehl:EHLA_1281"/>
<dbReference type="EMBL" id="LT907978">
    <property type="protein sequence ID" value="SOB72000.1"/>
    <property type="molecule type" value="Genomic_DNA"/>
</dbReference>
<dbReference type="Gene3D" id="2.60.40.10">
    <property type="entry name" value="Immunoglobulins"/>
    <property type="match status" value="1"/>
</dbReference>